<organism evidence="4 5">
    <name type="scientific">Trichogramma brassicae</name>
    <dbReference type="NCBI Taxonomy" id="86971"/>
    <lineage>
        <taxon>Eukaryota</taxon>
        <taxon>Metazoa</taxon>
        <taxon>Ecdysozoa</taxon>
        <taxon>Arthropoda</taxon>
        <taxon>Hexapoda</taxon>
        <taxon>Insecta</taxon>
        <taxon>Pterygota</taxon>
        <taxon>Neoptera</taxon>
        <taxon>Endopterygota</taxon>
        <taxon>Hymenoptera</taxon>
        <taxon>Apocrita</taxon>
        <taxon>Proctotrupomorpha</taxon>
        <taxon>Chalcidoidea</taxon>
        <taxon>Trichogrammatidae</taxon>
        <taxon>Trichogramma</taxon>
    </lineage>
</organism>
<dbReference type="GO" id="GO:0005684">
    <property type="term" value="C:U2-type spliceosomal complex"/>
    <property type="evidence" value="ECO:0007669"/>
    <property type="project" value="TreeGrafter"/>
</dbReference>
<gene>
    <name evidence="4" type="ORF">TBRA_LOCUS15524</name>
</gene>
<feature type="compositionally biased region" description="Basic and acidic residues" evidence="3">
    <location>
        <begin position="115"/>
        <end position="128"/>
    </location>
</feature>
<dbReference type="EMBL" id="CADCXV010001361">
    <property type="protein sequence ID" value="CAB0043936.1"/>
    <property type="molecule type" value="Genomic_DNA"/>
</dbReference>
<comment type="similarity">
    <text evidence="1">Belongs to the CWC26 family.</text>
</comment>
<evidence type="ECO:0000256" key="3">
    <source>
        <dbReference type="SAM" id="MobiDB-lite"/>
    </source>
</evidence>
<feature type="region of interest" description="Disordered" evidence="3">
    <location>
        <begin position="92"/>
        <end position="321"/>
    </location>
</feature>
<dbReference type="InterPro" id="IPR018609">
    <property type="entry name" value="Bud13"/>
</dbReference>
<dbReference type="PANTHER" id="PTHR31809:SF0">
    <property type="entry name" value="BUD13 HOMOLOG"/>
    <property type="match status" value="1"/>
</dbReference>
<dbReference type="AlphaFoldDB" id="A0A6H5J2R5"/>
<dbReference type="GO" id="GO:0003723">
    <property type="term" value="F:RNA binding"/>
    <property type="evidence" value="ECO:0007669"/>
    <property type="project" value="TreeGrafter"/>
</dbReference>
<feature type="compositionally biased region" description="Polar residues" evidence="3">
    <location>
        <begin position="251"/>
        <end position="260"/>
    </location>
</feature>
<dbReference type="GO" id="GO:0070274">
    <property type="term" value="C:RES complex"/>
    <property type="evidence" value="ECO:0007669"/>
    <property type="project" value="TreeGrafter"/>
</dbReference>
<feature type="compositionally biased region" description="Basic and acidic residues" evidence="3">
    <location>
        <begin position="172"/>
        <end position="224"/>
    </location>
</feature>
<protein>
    <recommendedName>
        <fullName evidence="2">BUD13 homolog</fullName>
    </recommendedName>
</protein>
<evidence type="ECO:0000313" key="5">
    <source>
        <dbReference type="Proteomes" id="UP000479190"/>
    </source>
</evidence>
<dbReference type="PANTHER" id="PTHR31809">
    <property type="entry name" value="BUD13 HOMOLOG"/>
    <property type="match status" value="1"/>
</dbReference>
<name>A0A6H5J2R5_9HYME</name>
<dbReference type="GO" id="GO:0000398">
    <property type="term" value="P:mRNA splicing, via spliceosome"/>
    <property type="evidence" value="ECO:0007669"/>
    <property type="project" value="TreeGrafter"/>
</dbReference>
<feature type="compositionally biased region" description="Basic and acidic residues" evidence="3">
    <location>
        <begin position="262"/>
        <end position="283"/>
    </location>
</feature>
<evidence type="ECO:0000256" key="2">
    <source>
        <dbReference type="ARBA" id="ARBA00014454"/>
    </source>
</evidence>
<accession>A0A6H5J2R5</accession>
<dbReference type="InterPro" id="IPR051112">
    <property type="entry name" value="CWC26_splicing_factor"/>
</dbReference>
<reference evidence="4 5" key="1">
    <citation type="submission" date="2020-02" db="EMBL/GenBank/DDBJ databases">
        <authorList>
            <person name="Ferguson B K."/>
        </authorList>
    </citation>
    <scope>NUCLEOTIDE SEQUENCE [LARGE SCALE GENOMIC DNA]</scope>
</reference>
<dbReference type="Proteomes" id="UP000479190">
    <property type="component" value="Unassembled WGS sequence"/>
</dbReference>
<evidence type="ECO:0000313" key="4">
    <source>
        <dbReference type="EMBL" id="CAB0043936.1"/>
    </source>
</evidence>
<feature type="compositionally biased region" description="Basic and acidic residues" evidence="3">
    <location>
        <begin position="301"/>
        <end position="316"/>
    </location>
</feature>
<evidence type="ECO:0000256" key="1">
    <source>
        <dbReference type="ARBA" id="ARBA00011069"/>
    </source>
</evidence>
<sequence>MLGVPKLSQAEYLKKYLSKNGDDKKRKIKIKVKKTIKIIDDDIDDFKQWEDLAEDQIISSLMSQEDAPQIVMIDNRGPTDFNNKQRWKQIAADSIEESESQVQKKEIDIDSSTKVPKDSYSKRTRTDDNSDLSPSESKSKKRFEKGKTSKENNHKKRSNSSDSDMSPPRSNSKKDHEDSRTSQKRKSGEENYHKSRNHSDSDLSPPRSKDKKSYEDNRASDKRSARDKRRRNSSDSDLSPPRFKKMKKTLDGTSAGLQNIKSLKEEEEAKKRRENEMMEKMSREMSGQSTVVRDRKTGRRRNLEREAEYHREKQQEQEEINAKYAQWGRGLKQSDDHMSKLQQDLKEMDKPLARYADDEDLEKELKSRDRDDDPMLAYIKKKKIKEDKRQGKYHTYSCSFSPNRYDIKPGVRWDGVNRTNGYEKKWFEQQNKKKAVEEEAYKWSIADM</sequence>
<dbReference type="Pfam" id="PF09736">
    <property type="entry name" value="Bud13"/>
    <property type="match status" value="1"/>
</dbReference>
<feature type="compositionally biased region" description="Polar residues" evidence="3">
    <location>
        <begin position="160"/>
        <end position="170"/>
    </location>
</feature>
<feature type="region of interest" description="Disordered" evidence="3">
    <location>
        <begin position="349"/>
        <end position="371"/>
    </location>
</feature>
<keyword evidence="5" id="KW-1185">Reference proteome</keyword>
<dbReference type="OrthoDB" id="6022at2759"/>
<proteinExistence type="inferred from homology"/>